<dbReference type="SUPFAM" id="SSF53335">
    <property type="entry name" value="S-adenosyl-L-methionine-dependent methyltransferases"/>
    <property type="match status" value="1"/>
</dbReference>
<gene>
    <name evidence="4" type="ORF">B2A_12500</name>
</gene>
<evidence type="ECO:0000259" key="3">
    <source>
        <dbReference type="Pfam" id="PF01555"/>
    </source>
</evidence>
<dbReference type="Gene3D" id="3.40.50.150">
    <property type="entry name" value="Vaccinia Virus protein VP39"/>
    <property type="match status" value="1"/>
</dbReference>
<sequence>MEPYYDDGTVTIYNADVRELEPGALGEVSAAVFSPPYNVGYDYGEGVVDTLSWQEYQELADATMAAIRSSLVSGGRVFANVCPVVASEVNPGRPHSGSTALSRTSLVEIWSGANARAGLELRDMIAWISVRASGCAWGSWETPNGPNLRGNWETILVSFLDTWYRETPEAMEGWRDPGGRWEELCSNVWTINPEKRSEGGHPAPYPVELASRCIRLGTWPKETVLDPFCGSGTTLRAAKDLGRRAVGVERSERF</sequence>
<dbReference type="GO" id="GO:0008170">
    <property type="term" value="F:N-methyltransferase activity"/>
    <property type="evidence" value="ECO:0007669"/>
    <property type="project" value="InterPro"/>
</dbReference>
<accession>T1A2B4</accession>
<keyword evidence="1 4" id="KW-0489">Methyltransferase</keyword>
<reference evidence="4" key="2">
    <citation type="journal article" date="2014" name="ISME J.">
        <title>Microbial stratification in low pH oxic and suboxic macroscopic growths along an acid mine drainage.</title>
        <authorList>
            <person name="Mendez-Garcia C."/>
            <person name="Mesa V."/>
            <person name="Sprenger R.R."/>
            <person name="Richter M."/>
            <person name="Diez M.S."/>
            <person name="Solano J."/>
            <person name="Bargiela R."/>
            <person name="Golyshina O.V."/>
            <person name="Manteca A."/>
            <person name="Ramos J.L."/>
            <person name="Gallego J.R."/>
            <person name="Llorente I."/>
            <person name="Martins Dos Santos V.A."/>
            <person name="Jensen O.N."/>
            <person name="Pelaez A.I."/>
            <person name="Sanchez J."/>
            <person name="Ferrer M."/>
        </authorList>
    </citation>
    <scope>NUCLEOTIDE SEQUENCE</scope>
</reference>
<comment type="caution">
    <text evidence="4">The sequence shown here is derived from an EMBL/GenBank/DDBJ whole genome shotgun (WGS) entry which is preliminary data.</text>
</comment>
<proteinExistence type="predicted"/>
<dbReference type="GO" id="GO:0032259">
    <property type="term" value="P:methylation"/>
    <property type="evidence" value="ECO:0007669"/>
    <property type="project" value="UniProtKB-KW"/>
</dbReference>
<dbReference type="PRINTS" id="PR00508">
    <property type="entry name" value="S21N4MTFRASE"/>
</dbReference>
<dbReference type="CDD" id="cd02440">
    <property type="entry name" value="AdoMet_MTases"/>
    <property type="match status" value="1"/>
</dbReference>
<name>T1A2B4_9ZZZZ</name>
<protein>
    <submittedName>
        <fullName evidence="4">DNA methylase N-4/N-6 domain-containing protein</fullName>
    </submittedName>
</protein>
<dbReference type="InterPro" id="IPR001091">
    <property type="entry name" value="RM_Methyltransferase"/>
</dbReference>
<evidence type="ECO:0000256" key="2">
    <source>
        <dbReference type="ARBA" id="ARBA00022679"/>
    </source>
</evidence>
<evidence type="ECO:0000313" key="4">
    <source>
        <dbReference type="EMBL" id="EQD35209.1"/>
    </source>
</evidence>
<dbReference type="GO" id="GO:0003677">
    <property type="term" value="F:DNA binding"/>
    <property type="evidence" value="ECO:0007669"/>
    <property type="project" value="InterPro"/>
</dbReference>
<keyword evidence="2" id="KW-0808">Transferase</keyword>
<feature type="domain" description="DNA methylase N-4/N-6" evidence="3">
    <location>
        <begin position="29"/>
        <end position="253"/>
    </location>
</feature>
<dbReference type="InterPro" id="IPR002941">
    <property type="entry name" value="DNA_methylase_N4/N6"/>
</dbReference>
<evidence type="ECO:0000256" key="1">
    <source>
        <dbReference type="ARBA" id="ARBA00022603"/>
    </source>
</evidence>
<feature type="non-terminal residue" evidence="4">
    <location>
        <position position="254"/>
    </location>
</feature>
<dbReference type="AlphaFoldDB" id="T1A2B4"/>
<dbReference type="Pfam" id="PF01555">
    <property type="entry name" value="N6_N4_Mtase"/>
    <property type="match status" value="1"/>
</dbReference>
<dbReference type="InterPro" id="IPR029063">
    <property type="entry name" value="SAM-dependent_MTases_sf"/>
</dbReference>
<reference evidence="4" key="1">
    <citation type="submission" date="2013-08" db="EMBL/GenBank/DDBJ databases">
        <authorList>
            <person name="Mendez C."/>
            <person name="Richter M."/>
            <person name="Ferrer M."/>
            <person name="Sanchez J."/>
        </authorList>
    </citation>
    <scope>NUCLEOTIDE SEQUENCE</scope>
</reference>
<dbReference type="EMBL" id="AUZZ01009017">
    <property type="protein sequence ID" value="EQD35209.1"/>
    <property type="molecule type" value="Genomic_DNA"/>
</dbReference>
<organism evidence="4">
    <name type="scientific">mine drainage metagenome</name>
    <dbReference type="NCBI Taxonomy" id="410659"/>
    <lineage>
        <taxon>unclassified sequences</taxon>
        <taxon>metagenomes</taxon>
        <taxon>ecological metagenomes</taxon>
    </lineage>
</organism>